<gene>
    <name evidence="2" type="ORF">SAMN04487940_102170</name>
</gene>
<dbReference type="SUPFAM" id="SSF51294">
    <property type="entry name" value="Hedgehog/intein (Hint) domain"/>
    <property type="match status" value="1"/>
</dbReference>
<dbReference type="Proteomes" id="UP000182932">
    <property type="component" value="Unassembled WGS sequence"/>
</dbReference>
<dbReference type="InterPro" id="IPR036844">
    <property type="entry name" value="Hint_dom_sf"/>
</dbReference>
<comment type="caution">
    <text evidence="2">The sequence shown here is derived from an EMBL/GenBank/DDBJ whole genome shotgun (WGS) entry which is preliminary data.</text>
</comment>
<reference evidence="2 3" key="1">
    <citation type="submission" date="2016-10" db="EMBL/GenBank/DDBJ databases">
        <authorList>
            <person name="Varghese N."/>
            <person name="Submissions S."/>
        </authorList>
    </citation>
    <scope>NUCLEOTIDE SEQUENCE [LARGE SCALE GENOMIC DNA]</scope>
    <source>
        <strain evidence="2 3">FF3</strain>
    </source>
</reference>
<sequence length="299" mass="31748">MAQETFAFFYEVQGMAPGATHGPAQSISTTLVELASDTGGIDGSTSPGDEIDWSSSGFTGPFTYIALTQNNEPIVEDFDSGVRFVLSNDGTRESDPVTPNSAPYTYCFAAGTLIATPSGAQPVENLSIGDAVLTADGKTVAVKWLGRQTLRKFLNGTRIQPVRIQAGALGDGLPHRDLTVTGEHGLVFEGLVINAAALVNGTTINWVPLAELDDSVTYYHVETENHDVILAEGAAAETFIDYLDRCGFDNYQEYLDLYGAERVIHEMPLPRISAGRLVPGAIKALLGSRAPAPPNSLAG</sequence>
<name>A0A975W7E9_9RHOB</name>
<evidence type="ECO:0000259" key="1">
    <source>
        <dbReference type="Pfam" id="PF13403"/>
    </source>
</evidence>
<dbReference type="Pfam" id="PF13403">
    <property type="entry name" value="Hint_2"/>
    <property type="match status" value="1"/>
</dbReference>
<proteinExistence type="predicted"/>
<dbReference type="EMBL" id="FNYY01000002">
    <property type="protein sequence ID" value="SEI84128.1"/>
    <property type="molecule type" value="Genomic_DNA"/>
</dbReference>
<dbReference type="Gene3D" id="2.170.16.10">
    <property type="entry name" value="Hedgehog/Intein (Hint) domain"/>
    <property type="match status" value="1"/>
</dbReference>
<organism evidence="2 3">
    <name type="scientific">Marinovum algicola</name>
    <dbReference type="NCBI Taxonomy" id="42444"/>
    <lineage>
        <taxon>Bacteria</taxon>
        <taxon>Pseudomonadati</taxon>
        <taxon>Pseudomonadota</taxon>
        <taxon>Alphaproteobacteria</taxon>
        <taxon>Rhodobacterales</taxon>
        <taxon>Roseobacteraceae</taxon>
        <taxon>Marinovum</taxon>
    </lineage>
</organism>
<evidence type="ECO:0000313" key="2">
    <source>
        <dbReference type="EMBL" id="SEI84128.1"/>
    </source>
</evidence>
<dbReference type="AlphaFoldDB" id="A0A975W7E9"/>
<evidence type="ECO:0000313" key="3">
    <source>
        <dbReference type="Proteomes" id="UP000182932"/>
    </source>
</evidence>
<dbReference type="GeneID" id="80817039"/>
<protein>
    <submittedName>
        <fullName evidence="2">Hint domain-containing protein</fullName>
    </submittedName>
</protein>
<dbReference type="InterPro" id="IPR028992">
    <property type="entry name" value="Hedgehog/Intein_dom"/>
</dbReference>
<keyword evidence="3" id="KW-1185">Reference proteome</keyword>
<dbReference type="RefSeq" id="WP_074835067.1">
    <property type="nucleotide sequence ID" value="NZ_FNYY01000002.1"/>
</dbReference>
<accession>A0A975W7E9</accession>
<feature type="domain" description="Hedgehog/Intein (Hint)" evidence="1">
    <location>
        <begin position="107"/>
        <end position="241"/>
    </location>
</feature>